<keyword evidence="1" id="KW-1133">Transmembrane helix</keyword>
<gene>
    <name evidence="2" type="ORF">F3N42_10405</name>
</gene>
<organism evidence="2 3">
    <name type="scientific">Marinihelvus fidelis</name>
    <dbReference type="NCBI Taxonomy" id="2613842"/>
    <lineage>
        <taxon>Bacteria</taxon>
        <taxon>Pseudomonadati</taxon>
        <taxon>Pseudomonadota</taxon>
        <taxon>Gammaproteobacteria</taxon>
        <taxon>Chromatiales</taxon>
        <taxon>Wenzhouxiangellaceae</taxon>
        <taxon>Marinihelvus</taxon>
    </lineage>
</organism>
<proteinExistence type="predicted"/>
<feature type="transmembrane region" description="Helical" evidence="1">
    <location>
        <begin position="164"/>
        <end position="188"/>
    </location>
</feature>
<dbReference type="Proteomes" id="UP000325372">
    <property type="component" value="Unassembled WGS sequence"/>
</dbReference>
<dbReference type="NCBIfam" id="NF041730">
    <property type="entry name" value="XrtH_assoc"/>
    <property type="match status" value="1"/>
</dbReference>
<feature type="transmembrane region" description="Helical" evidence="1">
    <location>
        <begin position="117"/>
        <end position="137"/>
    </location>
</feature>
<evidence type="ECO:0000313" key="2">
    <source>
        <dbReference type="EMBL" id="KAA9130777.1"/>
    </source>
</evidence>
<comment type="caution">
    <text evidence="2">The sequence shown here is derived from an EMBL/GenBank/DDBJ whole genome shotgun (WGS) entry which is preliminary data.</text>
</comment>
<evidence type="ECO:0000313" key="3">
    <source>
        <dbReference type="Proteomes" id="UP000325372"/>
    </source>
</evidence>
<keyword evidence="3" id="KW-1185">Reference proteome</keyword>
<sequence length="203" mass="22147">MTGDKAPMRLGELLILAALWMLFGFMIWYYLSAFHGAPARWLAGQGLSALLGDAFYNIIPNPDKHYLFQVQTRVPFTFPDGSTGPLGFIVNPLVYGYGLPLLFGLIMATDQALRHKLVVLLVGWVAITGVQAWGVFWESLKTMVFSFGGAAQQAVLATGMSESVIALCYQLGALILPALAPVIVWVLGSRTEIERFIRAAPAK</sequence>
<feature type="transmembrane region" description="Helical" evidence="1">
    <location>
        <begin position="12"/>
        <end position="31"/>
    </location>
</feature>
<dbReference type="InterPro" id="IPR049823">
    <property type="entry name" value="XrtH_assoc"/>
</dbReference>
<dbReference type="RefSeq" id="WP_150864415.1">
    <property type="nucleotide sequence ID" value="NZ_VYXP01000006.1"/>
</dbReference>
<name>A0A5N0T9G5_9GAMM</name>
<dbReference type="EMBL" id="VYXP01000006">
    <property type="protein sequence ID" value="KAA9130777.1"/>
    <property type="molecule type" value="Genomic_DNA"/>
</dbReference>
<feature type="transmembrane region" description="Helical" evidence="1">
    <location>
        <begin position="86"/>
        <end position="105"/>
    </location>
</feature>
<reference evidence="2 3" key="1">
    <citation type="submission" date="2019-09" db="EMBL/GenBank/DDBJ databases">
        <title>Wenzhouxiangella sp. Genome sequencing and assembly.</title>
        <authorList>
            <person name="Zhang R."/>
        </authorList>
    </citation>
    <scope>NUCLEOTIDE SEQUENCE [LARGE SCALE GENOMIC DNA]</scope>
    <source>
        <strain evidence="2 3">W260</strain>
    </source>
</reference>
<dbReference type="AlphaFoldDB" id="A0A5N0T9G5"/>
<protein>
    <submittedName>
        <fullName evidence="2">Uncharacterized protein</fullName>
    </submittedName>
</protein>
<keyword evidence="1" id="KW-0812">Transmembrane</keyword>
<keyword evidence="1" id="KW-0472">Membrane</keyword>
<evidence type="ECO:0000256" key="1">
    <source>
        <dbReference type="SAM" id="Phobius"/>
    </source>
</evidence>
<accession>A0A5N0T9G5</accession>